<sequence>MAPGVGLRRRLGTGATLLLRELSAFGVVGAACFVLDLTLFQILYSTVGLGAVTSKLLASAVSTSVAFVGHRYWSFSRRARSGLRREYALFFAVNGLALALGMLMIAAVRYGLDQESALVLQLTNVASIAVGTTLRFVLYRRWVFLAPVAPDEDGPRTTTTVAAPPRPEPARP</sequence>
<feature type="transmembrane region" description="Helical" evidence="7">
    <location>
        <begin position="118"/>
        <end position="138"/>
    </location>
</feature>
<evidence type="ECO:0000313" key="9">
    <source>
        <dbReference type="EMBL" id="MFD2090335.1"/>
    </source>
</evidence>
<evidence type="ECO:0000256" key="2">
    <source>
        <dbReference type="ARBA" id="ARBA00009399"/>
    </source>
</evidence>
<evidence type="ECO:0000256" key="4">
    <source>
        <dbReference type="ARBA" id="ARBA00022989"/>
    </source>
</evidence>
<evidence type="ECO:0000256" key="3">
    <source>
        <dbReference type="ARBA" id="ARBA00022692"/>
    </source>
</evidence>
<reference evidence="10" key="1">
    <citation type="journal article" date="2019" name="Int. J. Syst. Evol. Microbiol.">
        <title>The Global Catalogue of Microorganisms (GCM) 10K type strain sequencing project: providing services to taxonomists for standard genome sequencing and annotation.</title>
        <authorList>
            <consortium name="The Broad Institute Genomics Platform"/>
            <consortium name="The Broad Institute Genome Sequencing Center for Infectious Disease"/>
            <person name="Wu L."/>
            <person name="Ma J."/>
        </authorList>
    </citation>
    <scope>NUCLEOTIDE SEQUENCE [LARGE SCALE GENOMIC DNA]</scope>
    <source>
        <strain evidence="10">JCM 3338</strain>
    </source>
</reference>
<comment type="caution">
    <text evidence="9">The sequence shown here is derived from an EMBL/GenBank/DDBJ whole genome shotgun (WGS) entry which is preliminary data.</text>
</comment>
<organism evidence="9 10">
    <name type="scientific">Blastococcus deserti</name>
    <dbReference type="NCBI Taxonomy" id="2259033"/>
    <lineage>
        <taxon>Bacteria</taxon>
        <taxon>Bacillati</taxon>
        <taxon>Actinomycetota</taxon>
        <taxon>Actinomycetes</taxon>
        <taxon>Geodermatophilales</taxon>
        <taxon>Geodermatophilaceae</taxon>
        <taxon>Blastococcus</taxon>
    </lineage>
</organism>
<dbReference type="InterPro" id="IPR051401">
    <property type="entry name" value="GtrA_CellWall_Glycosyl"/>
</dbReference>
<feature type="transmembrane region" description="Helical" evidence="7">
    <location>
        <begin position="56"/>
        <end position="75"/>
    </location>
</feature>
<feature type="transmembrane region" description="Helical" evidence="7">
    <location>
        <begin position="21"/>
        <end position="44"/>
    </location>
</feature>
<evidence type="ECO:0000256" key="1">
    <source>
        <dbReference type="ARBA" id="ARBA00004141"/>
    </source>
</evidence>
<keyword evidence="5 7" id="KW-0472">Membrane</keyword>
<proteinExistence type="inferred from homology"/>
<dbReference type="PANTHER" id="PTHR38459:SF1">
    <property type="entry name" value="PROPHAGE BACTOPRENOL-LINKED GLUCOSE TRANSLOCASE HOMOLOG"/>
    <property type="match status" value="1"/>
</dbReference>
<dbReference type="RefSeq" id="WP_376871093.1">
    <property type="nucleotide sequence ID" value="NZ_JBHUHP010000001.1"/>
</dbReference>
<dbReference type="Proteomes" id="UP001597402">
    <property type="component" value="Unassembled WGS sequence"/>
</dbReference>
<name>A0ABW4X5I4_9ACTN</name>
<evidence type="ECO:0000259" key="8">
    <source>
        <dbReference type="Pfam" id="PF04138"/>
    </source>
</evidence>
<evidence type="ECO:0000313" key="10">
    <source>
        <dbReference type="Proteomes" id="UP001597402"/>
    </source>
</evidence>
<feature type="domain" description="GtrA/DPMS transmembrane" evidence="8">
    <location>
        <begin position="25"/>
        <end position="144"/>
    </location>
</feature>
<evidence type="ECO:0000256" key="7">
    <source>
        <dbReference type="SAM" id="Phobius"/>
    </source>
</evidence>
<evidence type="ECO:0000256" key="6">
    <source>
        <dbReference type="SAM" id="MobiDB-lite"/>
    </source>
</evidence>
<gene>
    <name evidence="9" type="ORF">ACFSHS_01995</name>
</gene>
<dbReference type="EMBL" id="JBHUHP010000001">
    <property type="protein sequence ID" value="MFD2090335.1"/>
    <property type="molecule type" value="Genomic_DNA"/>
</dbReference>
<evidence type="ECO:0000256" key="5">
    <source>
        <dbReference type="ARBA" id="ARBA00023136"/>
    </source>
</evidence>
<comment type="subcellular location">
    <subcellularLocation>
        <location evidence="1">Membrane</location>
        <topology evidence="1">Multi-pass membrane protein</topology>
    </subcellularLocation>
</comment>
<protein>
    <submittedName>
        <fullName evidence="9">GtrA family protein</fullName>
    </submittedName>
</protein>
<feature type="transmembrane region" description="Helical" evidence="7">
    <location>
        <begin position="87"/>
        <end position="112"/>
    </location>
</feature>
<dbReference type="Pfam" id="PF04138">
    <property type="entry name" value="GtrA_DPMS_TM"/>
    <property type="match status" value="1"/>
</dbReference>
<dbReference type="PANTHER" id="PTHR38459">
    <property type="entry name" value="PROPHAGE BACTOPRENOL-LINKED GLUCOSE TRANSLOCASE HOMOLOG"/>
    <property type="match status" value="1"/>
</dbReference>
<feature type="region of interest" description="Disordered" evidence="6">
    <location>
        <begin position="153"/>
        <end position="172"/>
    </location>
</feature>
<comment type="similarity">
    <text evidence="2">Belongs to the GtrA family.</text>
</comment>
<keyword evidence="4 7" id="KW-1133">Transmembrane helix</keyword>
<dbReference type="InterPro" id="IPR007267">
    <property type="entry name" value="GtrA_DPMS_TM"/>
</dbReference>
<accession>A0ABW4X5I4</accession>
<keyword evidence="3 7" id="KW-0812">Transmembrane</keyword>
<keyword evidence="10" id="KW-1185">Reference proteome</keyword>